<keyword evidence="3" id="KW-0325">Glycoprotein</keyword>
<keyword evidence="8" id="KW-1185">Reference proteome</keyword>
<evidence type="ECO:0000256" key="4">
    <source>
        <dbReference type="SAM" id="Phobius"/>
    </source>
</evidence>
<dbReference type="InterPro" id="IPR001507">
    <property type="entry name" value="ZP_dom"/>
</dbReference>
<dbReference type="Gene3D" id="2.60.40.3210">
    <property type="entry name" value="Zona pellucida, ZP-N domain"/>
    <property type="match status" value="1"/>
</dbReference>
<evidence type="ECO:0000256" key="5">
    <source>
        <dbReference type="SAM" id="SignalP"/>
    </source>
</evidence>
<gene>
    <name evidence="7" type="ORF">D5F01_LYC04398</name>
</gene>
<sequence>MASTQVLLLQLLLVSLASASRHYGGTVAFTYKGRNPDGTLQSASKLPADIQWAFDPDGDRVRCRYGNIRSVECSTCHQPPGFYIDQDSCTLYYQSARNNRRKVFGFEMVVEDFPHENVILNYSDGSTIPQATNMTNIRTTYLNTTTAPLSKLPLQFSVFVDPPIPSCQEGNYLPKFVAPTPRNGAHIQAEVNKEVDIRVKAQVSRRARSRIFHSEMRCVLVDVGKEQIKTNVICKESTMTVEVEKSSFAGLHEEHLRLIDPSNIVCSLQTHSNSTHVIGVIPLNACGTEIEEDEENLIFKNEITTFDITQNTITRHHLLKVQFYCQYPKRGNVTLGFTAHRKNVTVWDKGFGTFTYNFEFYPNDQYQTRIDPILYPLEYDLGNRMYIQIFAETLVNNTDLFVESCRATPYDNPNSRPNYTIIENGCIVDSTIQTYSTVNERQFRFSMEAFKFIGLHDQVYISCAVMMCEAGNPDTRCSQGCVNTTWSNNRRGKREIVTQTLMHRISQGPLRLKRSAERTESPVMNLNLNLVFIAGCLLAAVSAVVMYKAKVSRVKYQPLPAFEN</sequence>
<reference evidence="7 8" key="1">
    <citation type="submission" date="2019-07" db="EMBL/GenBank/DDBJ databases">
        <title>Chromosome genome assembly for large yellow croaker.</title>
        <authorList>
            <person name="Xiao S."/>
        </authorList>
    </citation>
    <scope>NUCLEOTIDE SEQUENCE [LARGE SCALE GENOMIC DNA]</scope>
    <source>
        <strain evidence="7">JMULYC20181020</strain>
        <tissue evidence="7">Muscle</tissue>
    </source>
</reference>
<dbReference type="Pfam" id="PF00100">
    <property type="entry name" value="Zona_pellucida"/>
    <property type="match status" value="1"/>
</dbReference>
<dbReference type="Pfam" id="PF23344">
    <property type="entry name" value="ZP-N"/>
    <property type="match status" value="1"/>
</dbReference>
<keyword evidence="2" id="KW-1015">Disulfide bond</keyword>
<evidence type="ECO:0000313" key="8">
    <source>
        <dbReference type="Proteomes" id="UP000424527"/>
    </source>
</evidence>
<dbReference type="PANTHER" id="PTHR14002:SF59">
    <property type="entry name" value="CUB AND ZONA PELLUCIDA-LIKE DOMAIN-CONTAINING PROTEIN 1-RELATED"/>
    <property type="match status" value="1"/>
</dbReference>
<keyword evidence="4" id="KW-1133">Transmembrane helix</keyword>
<keyword evidence="4" id="KW-0812">Transmembrane</keyword>
<feature type="transmembrane region" description="Helical" evidence="4">
    <location>
        <begin position="528"/>
        <end position="547"/>
    </location>
</feature>
<dbReference type="InterPro" id="IPR048290">
    <property type="entry name" value="ZP_chr"/>
</dbReference>
<feature type="domain" description="ZP" evidence="6">
    <location>
        <begin position="233"/>
        <end position="484"/>
    </location>
</feature>
<dbReference type="PRINTS" id="PR00023">
    <property type="entry name" value="ZPELLUCIDA"/>
</dbReference>
<dbReference type="Gene3D" id="2.60.40.4100">
    <property type="entry name" value="Zona pellucida, ZP-C domain"/>
    <property type="match status" value="1"/>
</dbReference>
<evidence type="ECO:0000256" key="1">
    <source>
        <dbReference type="ARBA" id="ARBA00022729"/>
    </source>
</evidence>
<accession>A0A6G0J2C5</accession>
<dbReference type="SMART" id="SM00241">
    <property type="entry name" value="ZP"/>
    <property type="match status" value="1"/>
</dbReference>
<protein>
    <recommendedName>
        <fullName evidence="6">ZP domain-containing protein</fullName>
    </recommendedName>
</protein>
<feature type="signal peptide" evidence="5">
    <location>
        <begin position="1"/>
        <end position="19"/>
    </location>
</feature>
<dbReference type="EMBL" id="REGW02000004">
    <property type="protein sequence ID" value="KAE8297757.1"/>
    <property type="molecule type" value="Genomic_DNA"/>
</dbReference>
<dbReference type="InterPro" id="IPR055356">
    <property type="entry name" value="ZP-N"/>
</dbReference>
<keyword evidence="1 5" id="KW-0732">Signal</keyword>
<evidence type="ECO:0000313" key="7">
    <source>
        <dbReference type="EMBL" id="KAE8297757.1"/>
    </source>
</evidence>
<evidence type="ECO:0000256" key="2">
    <source>
        <dbReference type="ARBA" id="ARBA00023157"/>
    </source>
</evidence>
<dbReference type="PANTHER" id="PTHR14002">
    <property type="entry name" value="ENDOGLIN/TGF-BETA RECEPTOR TYPE III"/>
    <property type="match status" value="1"/>
</dbReference>
<dbReference type="AlphaFoldDB" id="A0A6G0J2C5"/>
<dbReference type="PROSITE" id="PS51034">
    <property type="entry name" value="ZP_2"/>
    <property type="match status" value="1"/>
</dbReference>
<dbReference type="InterPro" id="IPR042235">
    <property type="entry name" value="ZP-C_dom"/>
</dbReference>
<dbReference type="FunFam" id="2.60.40.3210:FF:000013">
    <property type="entry name" value="Uncharacterized protein"/>
    <property type="match status" value="1"/>
</dbReference>
<keyword evidence="4" id="KW-0472">Membrane</keyword>
<evidence type="ECO:0000256" key="3">
    <source>
        <dbReference type="ARBA" id="ARBA00023180"/>
    </source>
</evidence>
<name>A0A6G0J2C5_LARCR</name>
<organism evidence="7 8">
    <name type="scientific">Larimichthys crocea</name>
    <name type="common">Large yellow croaker</name>
    <name type="synonym">Pseudosciaena crocea</name>
    <dbReference type="NCBI Taxonomy" id="215358"/>
    <lineage>
        <taxon>Eukaryota</taxon>
        <taxon>Metazoa</taxon>
        <taxon>Chordata</taxon>
        <taxon>Craniata</taxon>
        <taxon>Vertebrata</taxon>
        <taxon>Euteleostomi</taxon>
        <taxon>Actinopterygii</taxon>
        <taxon>Neopterygii</taxon>
        <taxon>Teleostei</taxon>
        <taxon>Neoteleostei</taxon>
        <taxon>Acanthomorphata</taxon>
        <taxon>Eupercaria</taxon>
        <taxon>Sciaenidae</taxon>
        <taxon>Larimichthys</taxon>
    </lineage>
</organism>
<proteinExistence type="predicted"/>
<dbReference type="Proteomes" id="UP000424527">
    <property type="component" value="Unassembled WGS sequence"/>
</dbReference>
<comment type="caution">
    <text evidence="7">The sequence shown here is derived from an EMBL/GenBank/DDBJ whole genome shotgun (WGS) entry which is preliminary data.</text>
</comment>
<dbReference type="InterPro" id="IPR055355">
    <property type="entry name" value="ZP-C"/>
</dbReference>
<feature type="chain" id="PRO_5026106999" description="ZP domain-containing protein" evidence="5">
    <location>
        <begin position="20"/>
        <end position="564"/>
    </location>
</feature>
<evidence type="ECO:0000259" key="6">
    <source>
        <dbReference type="PROSITE" id="PS51034"/>
    </source>
</evidence>